<evidence type="ECO:0000313" key="3">
    <source>
        <dbReference type="EMBL" id="SFE58045.1"/>
    </source>
</evidence>
<dbReference type="Gene3D" id="3.40.30.10">
    <property type="entry name" value="Glutaredoxin"/>
    <property type="match status" value="1"/>
</dbReference>
<dbReference type="SUPFAM" id="SSF52833">
    <property type="entry name" value="Thioredoxin-like"/>
    <property type="match status" value="1"/>
</dbReference>
<proteinExistence type="predicted"/>
<dbReference type="InterPro" id="IPR013766">
    <property type="entry name" value="Thioredoxin_domain"/>
</dbReference>
<dbReference type="PROSITE" id="PS51352">
    <property type="entry name" value="THIOREDOXIN_2"/>
    <property type="match status" value="1"/>
</dbReference>
<protein>
    <submittedName>
        <fullName evidence="3">Thiol-disulfide isomerase or thioredoxin</fullName>
    </submittedName>
</protein>
<evidence type="ECO:0000313" key="4">
    <source>
        <dbReference type="Proteomes" id="UP000199477"/>
    </source>
</evidence>
<dbReference type="EMBL" id="FONH01000003">
    <property type="protein sequence ID" value="SFE58045.1"/>
    <property type="molecule type" value="Genomic_DNA"/>
</dbReference>
<dbReference type="STRING" id="500610.SAMN02799615_01223"/>
<dbReference type="RefSeq" id="WP_026635994.1">
    <property type="nucleotide sequence ID" value="NZ_FONH01000003.1"/>
</dbReference>
<dbReference type="CDD" id="cd03012">
    <property type="entry name" value="TlpA_like_DipZ_like"/>
    <property type="match status" value="1"/>
</dbReference>
<dbReference type="Proteomes" id="UP000199477">
    <property type="component" value="Unassembled WGS sequence"/>
</dbReference>
<dbReference type="InterPro" id="IPR050553">
    <property type="entry name" value="Thioredoxin_ResA/DsbE_sf"/>
</dbReference>
<dbReference type="InterPro" id="IPR000866">
    <property type="entry name" value="AhpC/TSA"/>
</dbReference>
<dbReference type="GO" id="GO:0016209">
    <property type="term" value="F:antioxidant activity"/>
    <property type="evidence" value="ECO:0007669"/>
    <property type="project" value="InterPro"/>
</dbReference>
<gene>
    <name evidence="3" type="ORF">SAMN02799615_01223</name>
</gene>
<reference evidence="4" key="1">
    <citation type="submission" date="2016-10" db="EMBL/GenBank/DDBJ databases">
        <authorList>
            <person name="Varghese N."/>
            <person name="Submissions S."/>
        </authorList>
    </citation>
    <scope>NUCLEOTIDE SEQUENCE [LARGE SCALE GENOMIC DNA]</scope>
    <source>
        <strain evidence="4">UNC178MFTsu3.1</strain>
    </source>
</reference>
<organism evidence="3 4">
    <name type="scientific">Dyella marensis</name>
    <dbReference type="NCBI Taxonomy" id="500610"/>
    <lineage>
        <taxon>Bacteria</taxon>
        <taxon>Pseudomonadati</taxon>
        <taxon>Pseudomonadota</taxon>
        <taxon>Gammaproteobacteria</taxon>
        <taxon>Lysobacterales</taxon>
        <taxon>Rhodanobacteraceae</taxon>
        <taxon>Dyella</taxon>
    </lineage>
</organism>
<name>A0A1I2BPK0_9GAMM</name>
<keyword evidence="1" id="KW-0732">Signal</keyword>
<keyword evidence="4" id="KW-1185">Reference proteome</keyword>
<sequence>MRILKFAAAALFAAAAGVAVWPGTTPAAFAQEREARPAPELTGAGPWLNSPPLSVAGLRGKVVLVEFWARECINCLHVLPHTRELHERYADDGLVVIGVHTPEYEEERDPAALQAAIRQYRIDWPVVADNEYKLWNAYGNRYWPALYLIDRDGKLVYSHFGEGNYEQLEQRVRALLGKA</sequence>
<evidence type="ECO:0000256" key="1">
    <source>
        <dbReference type="SAM" id="SignalP"/>
    </source>
</evidence>
<dbReference type="PANTHER" id="PTHR42852:SF13">
    <property type="entry name" value="PROTEIN DIPZ"/>
    <property type="match status" value="1"/>
</dbReference>
<feature type="chain" id="PRO_5011755969" evidence="1">
    <location>
        <begin position="31"/>
        <end position="179"/>
    </location>
</feature>
<keyword evidence="3" id="KW-0413">Isomerase</keyword>
<dbReference type="GO" id="GO:0016491">
    <property type="term" value="F:oxidoreductase activity"/>
    <property type="evidence" value="ECO:0007669"/>
    <property type="project" value="InterPro"/>
</dbReference>
<feature type="domain" description="Thioredoxin" evidence="2">
    <location>
        <begin position="32"/>
        <end position="177"/>
    </location>
</feature>
<dbReference type="AlphaFoldDB" id="A0A1I2BPK0"/>
<dbReference type="Pfam" id="PF00578">
    <property type="entry name" value="AhpC-TSA"/>
    <property type="match status" value="1"/>
</dbReference>
<dbReference type="GO" id="GO:0016853">
    <property type="term" value="F:isomerase activity"/>
    <property type="evidence" value="ECO:0007669"/>
    <property type="project" value="UniProtKB-KW"/>
</dbReference>
<dbReference type="InterPro" id="IPR036249">
    <property type="entry name" value="Thioredoxin-like_sf"/>
</dbReference>
<accession>A0A1I2BPK0</accession>
<dbReference type="PANTHER" id="PTHR42852">
    <property type="entry name" value="THIOL:DISULFIDE INTERCHANGE PROTEIN DSBE"/>
    <property type="match status" value="1"/>
</dbReference>
<evidence type="ECO:0000259" key="2">
    <source>
        <dbReference type="PROSITE" id="PS51352"/>
    </source>
</evidence>
<feature type="signal peptide" evidence="1">
    <location>
        <begin position="1"/>
        <end position="30"/>
    </location>
</feature>